<dbReference type="FunFam" id="3.40.50.300:FF:000326">
    <property type="entry name" value="P-loop containing nucleoside triphosphate hydrolase"/>
    <property type="match status" value="1"/>
</dbReference>
<dbReference type="Pfam" id="PF13087">
    <property type="entry name" value="AAA_12"/>
    <property type="match status" value="1"/>
</dbReference>
<dbReference type="InterPro" id="IPR027417">
    <property type="entry name" value="P-loop_NTPase"/>
</dbReference>
<dbReference type="GO" id="GO:0016787">
    <property type="term" value="F:hydrolase activity"/>
    <property type="evidence" value="ECO:0007669"/>
    <property type="project" value="UniProtKB-KW"/>
</dbReference>
<evidence type="ECO:0000259" key="9">
    <source>
        <dbReference type="Pfam" id="PF23576"/>
    </source>
</evidence>
<evidence type="ECO:0000256" key="2">
    <source>
        <dbReference type="ARBA" id="ARBA00022801"/>
    </source>
</evidence>
<sequence length="2664" mass="298136">MDDQRRSAFECRLIQQWKEIEELEADEGRNVDDDRFKVTKEQWFLEAFAFLKDLPEDSHCWCGHREIMLPLLEPFYLYYEETSSNSSLRVLWRRVCKELKSCTSCVVKHHKAQEYYVTEFMEDVVKPLMDILRALDEERVAGQMQELLRKFEANSLDNEDSASVICVVFELLMFPALLEDAEISELMKPFLLHVEETHDLSLASGQRYPGVYTLLCHADQGVRRIALKLTHSLPTFRDEQELEAIQPFLQRCLRCLEFDAFDSNTQKTEKSGPPSLKGSGRPRVGFTKEALWIGLTTVLGVLEAPAFLKGVLERYPVFVSIVLNHVSEATSVFWNALRCLKLLLEVLGYKLWLGTTFSPGVMRNTLLSQCFHSHEERMHVHIFDLFQPFLQSLEALQDGEYENQRRRLLYFLLQQVPCSSNFKPLMTKKARQVAFSIVARGYTMDPPLPPVECVHFWGPPLVATLKDVSLIKSVRQSAIDLVQLILVADAAALASVTIQNLNSQNLRRYTLDIGDDDFDSVFEDDLPKGEAGIVADIKYSMSFSSLTRSVESCEDWSCVPLLWMEALSETMPASVPRSYTKAVMWALSRLSLVDTEGTLGQNNVLVGSDGVSCSEAILTAFQWVKPKGYDDGAGGEGCVNSIKAKAQFKELISILKRLAEKYITRLAENGVEQLEGWVWEPRMAEPVIMLLLDANSVFRDFVKEWLRRTVNASSLESVLDMLCASEASAAAVSRGLHYAAKLFLRWPLTQCSRGLQQLFFHVWKLLILRETPKKEKLTSLSQISKDGGFLSQPSLPDVGSSAESTPSADKIRKDDEVWSRLCRVMASHMWPLLEKTLFEGRQCVEGAGQLMTFTRMLQLLPLVCRHVDPVHKKRIFTVPRTKQCSTVEGCSDLTWFQSLLRWGDLASAIIQRWWKEAVVSILEDLKETELVSTSAVADVIVEFRKPGFTLNESCEIQLHNVLQSLSTSLESRGFLDNLPPKIQKTLFGAGEGELSKPSSVLTLSDVRQPEGYREIIDLTEDEDNYGSSYQALSELSLSCGTSSIKEQPTGPSDEVPSRSVHDANQEGGLSSTTGSSSKGESLFKRPPVRQRPSSTLDQFLYKARTDQVFGQANKPAAQVSAKSTGFKPPGYKKYNVKPQKPAGKLSSLRAEHRTDLEQRAVVEDSVRMQVRERVEKEEKAKRLAASEAAVNGKQDLKVAVPAMEQVPAKSRLSDIILRELVSDNEVDPLDQALETARKGGLKDHLSKQPRRKLVRLELPGDGGKGGTVVKPPEIVIKPRVVPRMDDWLKRILSLNYLSLVGVCDDDDPANFGERLEKVPLTFRSSDHYMETFRPLVMEEFKAQLQRSHEELNLSDSTAVGVVRLMSLERVDDFQLCRFMAEAGSDAAPRACAENELVLLSRQAISVGQQSCHLLAKVESRERENKSRATILLMKVYIQMSDPRLSKAKRLLVDRSKWHLTRVMNMSPQLRECQALSAFGSLPLLPILISPNSTGKSTEFAKAADLGELPEKLQEKLKAEYNESQIRAIASGVGTKESKVNGHQLTLVQGPPGTGKTKTIMAIISALLAVKSSRRNQRTGKENFHLHSGLNPASKMSAAARNAFAIGRSWQDAYLAKQMMNDEQSGHGEGPKQRILVCAQSNAAVDEIVARIVKNGICGANGCLFKPSVVRVGAVKSVHPNSMPVFIDTLVNQRLGVEKEVEPDDFDEVARAKLMESKSKLEEIIEFIQVLEALQNRAKGFEDSEKTGQKLVNLESDIASRAAKIVSEGASAIQGKLNLLYKQRREISAELANAQKEERKAWEENQNKRKAIRKEIIKQADVVVTTLSGCGGDIYTVCMESIVGAKKNKGVSSEECFFDAVVIDEAGQALEPATLIPFQLLTQRNARCVMVGDPKQLPATVLSQTVGKMAYERSMFERLQRAGYPVTMLSIQYRMHPDIRQFPSAHFYDNLITDGPGLKATRKAIFHREAFLGPFVFFDVTDGEEGGRGDSASQSISNKAEVDVVLQLYLTLKKRYSAELWEGRVGVITPYKQHLRALQEQFIRAVGTKAAADVEFNTVDGFQGREVDIIILSTVRARPDSSSKSGGIGFVADVRRMNVALTRARFSCWVVGHAGTLQSNPSWKALLDNATKRRVIFPLQKPYASFFEKKGAPPVLFSGDSDEGAHIAFEKEFSCRKISEDDTKSPSVDIRRRLDKEKRASDGERRALVESNPQYGDAGQESAEVRMLIKTEGTGKSIVEREAPRISASDRKSAASTERRVSSESHGANAEVRKPRKTDKEETPKWLEDRAREERKIHLLSKVGENVRKRPDEPYDRYTSTVGERPTKKVGNSDERQEVIRRSSVSKQDAARVNEKSQERTQLDRRYNEGYNRSESACAPVDGRRKSSGSRTGLQDVYRATSNDQRRKNEERQGPIEERTQERLSQAQNSSGRARSNSVMRPEATVDRYRNGSETLSVEYRNRRTSAEGDWDRRKPNSMPSTGTEKRVENGGGYGTKTNEERKDPQSRRTSREDMLAARKRQRDEASGLPSIGLLPSEKRPAKSTREGRPLPSRPESDSERRAGQSSSEHSTRPTVSTSQQDMAYEWEKFQKALQASKSELAWSGPQADLTSRTSSAAAAKEKSRRVEKHPPAEAPSGLDSILSNLYSVTRAQASGSYTPSKPKR</sequence>
<evidence type="ECO:0000259" key="6">
    <source>
        <dbReference type="Pfam" id="PF12726"/>
    </source>
</evidence>
<feature type="compositionally biased region" description="Polar residues" evidence="5">
    <location>
        <begin position="2422"/>
        <end position="2438"/>
    </location>
</feature>
<dbReference type="PANTHER" id="PTHR10887:SF495">
    <property type="entry name" value="HELICASE SENATAXIN ISOFORM X1-RELATED"/>
    <property type="match status" value="1"/>
</dbReference>
<feature type="compositionally biased region" description="Basic and acidic residues" evidence="5">
    <location>
        <begin position="2277"/>
        <end position="2296"/>
    </location>
</feature>
<dbReference type="Proteomes" id="UP001605036">
    <property type="component" value="Unassembled WGS sequence"/>
</dbReference>
<dbReference type="InterPro" id="IPR047187">
    <property type="entry name" value="SF1_C_Upf1"/>
</dbReference>
<evidence type="ECO:0000256" key="1">
    <source>
        <dbReference type="ARBA" id="ARBA00022741"/>
    </source>
</evidence>
<feature type="compositionally biased region" description="Basic and acidic residues" evidence="5">
    <location>
        <begin position="2497"/>
        <end position="2525"/>
    </location>
</feature>
<feature type="domain" description="Helicase SEN1 beta-barrel" evidence="9">
    <location>
        <begin position="1362"/>
        <end position="1462"/>
    </location>
</feature>
<dbReference type="SUPFAM" id="SSF52540">
    <property type="entry name" value="P-loop containing nucleoside triphosphate hydrolases"/>
    <property type="match status" value="1"/>
</dbReference>
<keyword evidence="2" id="KW-0378">Hydrolase</keyword>
<feature type="compositionally biased region" description="Basic and acidic residues" evidence="5">
    <location>
        <begin position="2179"/>
        <end position="2207"/>
    </location>
</feature>
<name>A0ABD1XQ33_9MARC</name>
<dbReference type="InterPro" id="IPR045055">
    <property type="entry name" value="DNA2/NAM7-like"/>
</dbReference>
<dbReference type="CDD" id="cd18808">
    <property type="entry name" value="SF1_C_Upf1"/>
    <property type="match status" value="1"/>
</dbReference>
<feature type="region of interest" description="Disordered" evidence="5">
    <location>
        <begin position="2596"/>
        <end position="2640"/>
    </location>
</feature>
<dbReference type="Pfam" id="PF12726">
    <property type="entry name" value="SEN1_N"/>
    <property type="match status" value="1"/>
</dbReference>
<dbReference type="InterPro" id="IPR041679">
    <property type="entry name" value="DNA2/NAM7-like_C"/>
</dbReference>
<feature type="compositionally biased region" description="Basic and acidic residues" evidence="5">
    <location>
        <begin position="2304"/>
        <end position="2315"/>
    </location>
</feature>
<dbReference type="PANTHER" id="PTHR10887">
    <property type="entry name" value="DNA2/NAM7 HELICASE FAMILY"/>
    <property type="match status" value="1"/>
</dbReference>
<feature type="compositionally biased region" description="Polar residues" evidence="5">
    <location>
        <begin position="1041"/>
        <end position="1050"/>
    </location>
</feature>
<dbReference type="GO" id="GO:0005524">
    <property type="term" value="F:ATP binding"/>
    <property type="evidence" value="ECO:0007669"/>
    <property type="project" value="UniProtKB-KW"/>
</dbReference>
<dbReference type="InterPro" id="IPR024481">
    <property type="entry name" value="Helicase_Sen1_N"/>
</dbReference>
<feature type="compositionally biased region" description="Basic and acidic residues" evidence="5">
    <location>
        <begin position="2348"/>
        <end position="2367"/>
    </location>
</feature>
<keyword evidence="1" id="KW-0547">Nucleotide-binding</keyword>
<feature type="domain" description="DNA2/NAM7 helicase helicase" evidence="7">
    <location>
        <begin position="1520"/>
        <end position="1903"/>
    </location>
</feature>
<feature type="compositionally biased region" description="Basic and acidic residues" evidence="5">
    <location>
        <begin position="2324"/>
        <end position="2340"/>
    </location>
</feature>
<feature type="region of interest" description="Disordered" evidence="5">
    <location>
        <begin position="2235"/>
        <end position="2583"/>
    </location>
</feature>
<organism evidence="10 11">
    <name type="scientific">Riccia fluitans</name>
    <dbReference type="NCBI Taxonomy" id="41844"/>
    <lineage>
        <taxon>Eukaryota</taxon>
        <taxon>Viridiplantae</taxon>
        <taxon>Streptophyta</taxon>
        <taxon>Embryophyta</taxon>
        <taxon>Marchantiophyta</taxon>
        <taxon>Marchantiopsida</taxon>
        <taxon>Marchantiidae</taxon>
        <taxon>Marchantiales</taxon>
        <taxon>Ricciaceae</taxon>
        <taxon>Riccia</taxon>
    </lineage>
</organism>
<dbReference type="GO" id="GO:0005694">
    <property type="term" value="C:chromosome"/>
    <property type="evidence" value="ECO:0007669"/>
    <property type="project" value="UniProtKB-ARBA"/>
</dbReference>
<proteinExistence type="predicted"/>
<dbReference type="InterPro" id="IPR041677">
    <property type="entry name" value="DNA2/NAM7_AAA_11"/>
</dbReference>
<protein>
    <submittedName>
        <fullName evidence="10">Uncharacterized protein</fullName>
    </submittedName>
</protein>
<dbReference type="Pfam" id="PF23576">
    <property type="entry name" value="SEN1_barrel"/>
    <property type="match status" value="1"/>
</dbReference>
<feature type="compositionally biased region" description="Polar residues" evidence="5">
    <location>
        <begin position="2563"/>
        <end position="2581"/>
    </location>
</feature>
<feature type="compositionally biased region" description="Basic and acidic residues" evidence="5">
    <location>
        <begin position="2237"/>
        <end position="2262"/>
    </location>
</feature>
<evidence type="ECO:0000256" key="5">
    <source>
        <dbReference type="SAM" id="MobiDB-lite"/>
    </source>
</evidence>
<feature type="compositionally biased region" description="Basic and acidic residues" evidence="5">
    <location>
        <begin position="2536"/>
        <end position="2562"/>
    </location>
</feature>
<evidence type="ECO:0000259" key="8">
    <source>
        <dbReference type="Pfam" id="PF13087"/>
    </source>
</evidence>
<accession>A0ABD1XQ33</accession>
<evidence type="ECO:0000256" key="3">
    <source>
        <dbReference type="ARBA" id="ARBA00022806"/>
    </source>
</evidence>
<feature type="region of interest" description="Disordered" evidence="5">
    <location>
        <begin position="2179"/>
        <end position="2221"/>
    </location>
</feature>
<evidence type="ECO:0000256" key="4">
    <source>
        <dbReference type="ARBA" id="ARBA00022840"/>
    </source>
</evidence>
<comment type="caution">
    <text evidence="10">The sequence shown here is derived from an EMBL/GenBank/DDBJ whole genome shotgun (WGS) entry which is preliminary data.</text>
</comment>
<dbReference type="Pfam" id="PF13086">
    <property type="entry name" value="AAA_11"/>
    <property type="match status" value="1"/>
</dbReference>
<evidence type="ECO:0000313" key="10">
    <source>
        <dbReference type="EMBL" id="KAL2611062.1"/>
    </source>
</evidence>
<dbReference type="CDD" id="cd18042">
    <property type="entry name" value="DEXXQc_SETX"/>
    <property type="match status" value="1"/>
</dbReference>
<evidence type="ECO:0000313" key="11">
    <source>
        <dbReference type="Proteomes" id="UP001605036"/>
    </source>
</evidence>
<feature type="compositionally biased region" description="Basic and acidic residues" evidence="5">
    <location>
        <begin position="2403"/>
        <end position="2421"/>
    </location>
</feature>
<keyword evidence="11" id="KW-1185">Reference proteome</keyword>
<dbReference type="Gene3D" id="3.40.50.300">
    <property type="entry name" value="P-loop containing nucleotide triphosphate hydrolases"/>
    <property type="match status" value="2"/>
</dbReference>
<feature type="compositionally biased region" description="Low complexity" evidence="5">
    <location>
        <begin position="1066"/>
        <end position="1080"/>
    </location>
</feature>
<keyword evidence="4" id="KW-0067">ATP-binding</keyword>
<reference evidence="10 11" key="1">
    <citation type="submission" date="2024-09" db="EMBL/GenBank/DDBJ databases">
        <title>Chromosome-scale assembly of Riccia fluitans.</title>
        <authorList>
            <person name="Paukszto L."/>
            <person name="Sawicki J."/>
            <person name="Karawczyk K."/>
            <person name="Piernik-Szablinska J."/>
            <person name="Szczecinska M."/>
            <person name="Mazdziarz M."/>
        </authorList>
    </citation>
    <scope>NUCLEOTIDE SEQUENCE [LARGE SCALE GENOMIC DNA]</scope>
    <source>
        <strain evidence="10">Rf_01</strain>
        <tissue evidence="10">Aerial parts of the thallus</tissue>
    </source>
</reference>
<dbReference type="InterPro" id="IPR056474">
    <property type="entry name" value="SEN1_barrel"/>
</dbReference>
<feature type="compositionally biased region" description="Basic and acidic residues" evidence="5">
    <location>
        <begin position="1055"/>
        <end position="1064"/>
    </location>
</feature>
<feature type="region of interest" description="Disordered" evidence="5">
    <location>
        <begin position="1041"/>
        <end position="1094"/>
    </location>
</feature>
<dbReference type="EMBL" id="JBHFFA010000007">
    <property type="protein sequence ID" value="KAL2611062.1"/>
    <property type="molecule type" value="Genomic_DNA"/>
</dbReference>
<feature type="region of interest" description="Disordered" evidence="5">
    <location>
        <begin position="791"/>
        <end position="810"/>
    </location>
</feature>
<feature type="domain" description="DNA2/NAM7 helicase-like C-terminal" evidence="8">
    <location>
        <begin position="1910"/>
        <end position="2113"/>
    </location>
</feature>
<evidence type="ECO:0000259" key="7">
    <source>
        <dbReference type="Pfam" id="PF13086"/>
    </source>
</evidence>
<feature type="compositionally biased region" description="Basic and acidic residues" evidence="5">
    <location>
        <begin position="2459"/>
        <end position="2474"/>
    </location>
</feature>
<feature type="domain" description="Helicase Sen1 N-terminal" evidence="6">
    <location>
        <begin position="92"/>
        <end position="417"/>
    </location>
</feature>
<keyword evidence="3" id="KW-0347">Helicase</keyword>
<dbReference type="GO" id="GO:0004386">
    <property type="term" value="F:helicase activity"/>
    <property type="evidence" value="ECO:0007669"/>
    <property type="project" value="UniProtKB-KW"/>
</dbReference>
<gene>
    <name evidence="10" type="ORF">R1flu_022754</name>
</gene>